<dbReference type="Gene3D" id="2.60.120.200">
    <property type="match status" value="1"/>
</dbReference>
<evidence type="ECO:0000313" key="4">
    <source>
        <dbReference type="EMBL" id="ARD22224.1"/>
    </source>
</evidence>
<evidence type="ECO:0000313" key="5">
    <source>
        <dbReference type="Proteomes" id="UP000191820"/>
    </source>
</evidence>
<keyword evidence="5" id="KW-1185">Reference proteome</keyword>
<dbReference type="PANTHER" id="PTHR10963:SF55">
    <property type="entry name" value="GLYCOSIDE HYDROLASE FAMILY 16 PROTEIN"/>
    <property type="match status" value="1"/>
</dbReference>
<dbReference type="InterPro" id="IPR050546">
    <property type="entry name" value="Glycosyl_Hydrlase_16"/>
</dbReference>
<dbReference type="Proteomes" id="UP000191820">
    <property type="component" value="Chromosome"/>
</dbReference>
<name>A0ABN4YGX2_9GAMM</name>
<dbReference type="PANTHER" id="PTHR10963">
    <property type="entry name" value="GLYCOSYL HYDROLASE-RELATED"/>
    <property type="match status" value="1"/>
</dbReference>
<dbReference type="EMBL" id="CP020472">
    <property type="protein sequence ID" value="ARD22224.1"/>
    <property type="molecule type" value="Genomic_DNA"/>
</dbReference>
<evidence type="ECO:0000256" key="1">
    <source>
        <dbReference type="ARBA" id="ARBA00006865"/>
    </source>
</evidence>
<dbReference type="Pfam" id="PF00722">
    <property type="entry name" value="Glyco_hydro_16"/>
    <property type="match status" value="1"/>
</dbReference>
<keyword evidence="2" id="KW-0732">Signal</keyword>
<accession>A0ABN4YGX2</accession>
<dbReference type="InterPro" id="IPR013320">
    <property type="entry name" value="ConA-like_dom_sf"/>
</dbReference>
<reference evidence="4 5" key="1">
    <citation type="submission" date="2017-03" db="EMBL/GenBank/DDBJ databases">
        <title>Genome sequencing of Shewanella japonica KCTC 22435.</title>
        <authorList>
            <person name="Kim K.M."/>
        </authorList>
    </citation>
    <scope>NUCLEOTIDE SEQUENCE [LARGE SCALE GENOMIC DNA]</scope>
    <source>
        <strain evidence="4 5">KCTC 22435</strain>
    </source>
</reference>
<organism evidence="4 5">
    <name type="scientific">Shewanella japonica</name>
    <dbReference type="NCBI Taxonomy" id="93973"/>
    <lineage>
        <taxon>Bacteria</taxon>
        <taxon>Pseudomonadati</taxon>
        <taxon>Pseudomonadota</taxon>
        <taxon>Gammaproteobacteria</taxon>
        <taxon>Alteromonadales</taxon>
        <taxon>Shewanellaceae</taxon>
        <taxon>Shewanella</taxon>
    </lineage>
</organism>
<proteinExistence type="inferred from homology"/>
<feature type="signal peptide" evidence="2">
    <location>
        <begin position="1"/>
        <end position="30"/>
    </location>
</feature>
<sequence>MKSIVAKPLLVKSMFKKTALVLCISQSLMACQNKEANAEVESVVNSATVEQETSTQILPFSDPTNSGGWVLNTEISDEFDGTEIDQEKWFVQGENGDYYIWKGRAPSQFAPHNVIVEDGFLKLRSQWEPDFEFANENYADGKVDAKYGSLANGDPMPITTAAIVSNKRFLNGYMEIRSKAVNASMTSAFWAIGYQSELDIYEQIGNPKIIGDIKPDQSKSTVHDWSPPAKRPTRVFHHKENLPYRVADEFHIYAAEWGEDYLNLYLDGKLLQRFTQKELGDRWVLNNPLEIWLDSEIFAWLGMPNKEELPADFEVDYMRVWQKPTPELLDRAFFGFEGPILFQENKRPLKLVPENSENNQYQKFWDIDANSAKYATITKEQRITGLRSLKIAADKDATDELIKVSSPEKAVRLDKGDYRFSMRLWVDTSNSHSEFNVTVNNANGDDAGFVLAPFNLSEIDHAHKAQWITVSQDISLNAPVANDAKLTITVDPSQIKDASALFYIDDISVVKQ</sequence>
<comment type="similarity">
    <text evidence="1">Belongs to the glycosyl hydrolase 16 family.</text>
</comment>
<dbReference type="RefSeq" id="WP_218919246.1">
    <property type="nucleotide sequence ID" value="NZ_CP020472.1"/>
</dbReference>
<dbReference type="Gene3D" id="2.60.120.260">
    <property type="entry name" value="Galactose-binding domain-like"/>
    <property type="match status" value="1"/>
</dbReference>
<dbReference type="SUPFAM" id="SSF49899">
    <property type="entry name" value="Concanavalin A-like lectins/glucanases"/>
    <property type="match status" value="1"/>
</dbReference>
<feature type="domain" description="GH16" evidence="3">
    <location>
        <begin position="51"/>
        <end position="326"/>
    </location>
</feature>
<keyword evidence="4" id="KW-0378">Hydrolase</keyword>
<gene>
    <name evidence="4" type="ORF">SJ2017_1922</name>
</gene>
<dbReference type="InterPro" id="IPR000757">
    <property type="entry name" value="Beta-glucanase-like"/>
</dbReference>
<dbReference type="GO" id="GO:0016787">
    <property type="term" value="F:hydrolase activity"/>
    <property type="evidence" value="ECO:0007669"/>
    <property type="project" value="UniProtKB-KW"/>
</dbReference>
<evidence type="ECO:0000259" key="3">
    <source>
        <dbReference type="PROSITE" id="PS51762"/>
    </source>
</evidence>
<dbReference type="PROSITE" id="PS51257">
    <property type="entry name" value="PROKAR_LIPOPROTEIN"/>
    <property type="match status" value="1"/>
</dbReference>
<evidence type="ECO:0000256" key="2">
    <source>
        <dbReference type="SAM" id="SignalP"/>
    </source>
</evidence>
<feature type="chain" id="PRO_5047323042" evidence="2">
    <location>
        <begin position="31"/>
        <end position="512"/>
    </location>
</feature>
<dbReference type="PROSITE" id="PS51762">
    <property type="entry name" value="GH16_2"/>
    <property type="match status" value="1"/>
</dbReference>
<protein>
    <submittedName>
        <fullName evidence="4">Glycoside hydrolase</fullName>
    </submittedName>
</protein>